<dbReference type="AlphaFoldDB" id="A0A498MSY5"/>
<reference evidence="8 9" key="1">
    <citation type="submission" date="2018-03" db="EMBL/GenBank/DDBJ databases">
        <title>Draft genome sequence of Rohu Carp (Labeo rohita).</title>
        <authorList>
            <person name="Das P."/>
            <person name="Kushwaha B."/>
            <person name="Joshi C.G."/>
            <person name="Kumar D."/>
            <person name="Nagpure N.S."/>
            <person name="Sahoo L."/>
            <person name="Das S.P."/>
            <person name="Bit A."/>
            <person name="Patnaik S."/>
            <person name="Meher P.K."/>
            <person name="Jayasankar P."/>
            <person name="Koringa P.G."/>
            <person name="Patel N.V."/>
            <person name="Hinsu A.T."/>
            <person name="Kumar R."/>
            <person name="Pandey M."/>
            <person name="Agarwal S."/>
            <person name="Srivastava S."/>
            <person name="Singh M."/>
            <person name="Iquebal M.A."/>
            <person name="Jaiswal S."/>
            <person name="Angadi U.B."/>
            <person name="Kumar N."/>
            <person name="Raza M."/>
            <person name="Shah T.M."/>
            <person name="Rai A."/>
            <person name="Jena J.K."/>
        </authorList>
    </citation>
    <scope>NUCLEOTIDE SEQUENCE [LARGE SCALE GENOMIC DNA]</scope>
    <source>
        <strain evidence="8">DASCIFA01</strain>
        <tissue evidence="8">Testis</tissue>
    </source>
</reference>
<dbReference type="PANTHER" id="PTHR21324:SF13">
    <property type="entry name" value="SI:DKEY-228D14.5"/>
    <property type="match status" value="1"/>
</dbReference>
<accession>A0A498MSY5</accession>
<proteinExistence type="inferred from homology"/>
<dbReference type="Proteomes" id="UP000290572">
    <property type="component" value="Unassembled WGS sequence"/>
</dbReference>
<evidence type="ECO:0000256" key="2">
    <source>
        <dbReference type="ARBA" id="ARBA00006565"/>
    </source>
</evidence>
<evidence type="ECO:0000313" key="9">
    <source>
        <dbReference type="Proteomes" id="UP000290572"/>
    </source>
</evidence>
<feature type="domain" description="CWH43-like N-terminal" evidence="7">
    <location>
        <begin position="78"/>
        <end position="206"/>
    </location>
</feature>
<keyword evidence="5 6" id="KW-0472">Membrane</keyword>
<comment type="subcellular location">
    <subcellularLocation>
        <location evidence="1">Endomembrane system</location>
        <topology evidence="1">Multi-pass membrane protein</topology>
    </subcellularLocation>
</comment>
<comment type="similarity">
    <text evidence="2">Belongs to the DRAM/TMEM150 family.</text>
</comment>
<dbReference type="Pfam" id="PF10277">
    <property type="entry name" value="Frag1"/>
    <property type="match status" value="1"/>
</dbReference>
<feature type="transmembrane region" description="Helical" evidence="6">
    <location>
        <begin position="117"/>
        <end position="137"/>
    </location>
</feature>
<evidence type="ECO:0000256" key="5">
    <source>
        <dbReference type="ARBA" id="ARBA00023136"/>
    </source>
</evidence>
<comment type="caution">
    <text evidence="8">The sequence shown here is derived from an EMBL/GenBank/DDBJ whole genome shotgun (WGS) entry which is preliminary data.</text>
</comment>
<dbReference type="PANTHER" id="PTHR21324">
    <property type="entry name" value="FASTING-INDUCIBLE INTEGRAL MEMBRANE PROTEIN TM6P1-RELATED"/>
    <property type="match status" value="1"/>
</dbReference>
<evidence type="ECO:0000256" key="6">
    <source>
        <dbReference type="SAM" id="Phobius"/>
    </source>
</evidence>
<organism evidence="8 9">
    <name type="scientific">Labeo rohita</name>
    <name type="common">Indian major carp</name>
    <name type="synonym">Cyprinus rohita</name>
    <dbReference type="NCBI Taxonomy" id="84645"/>
    <lineage>
        <taxon>Eukaryota</taxon>
        <taxon>Metazoa</taxon>
        <taxon>Chordata</taxon>
        <taxon>Craniata</taxon>
        <taxon>Vertebrata</taxon>
        <taxon>Euteleostomi</taxon>
        <taxon>Actinopterygii</taxon>
        <taxon>Neopterygii</taxon>
        <taxon>Teleostei</taxon>
        <taxon>Ostariophysi</taxon>
        <taxon>Cypriniformes</taxon>
        <taxon>Cyprinidae</taxon>
        <taxon>Labeoninae</taxon>
        <taxon>Labeonini</taxon>
        <taxon>Labeo</taxon>
    </lineage>
</organism>
<dbReference type="EMBL" id="QBIY01012510">
    <property type="protein sequence ID" value="RXN24829.1"/>
    <property type="molecule type" value="Genomic_DNA"/>
</dbReference>
<evidence type="ECO:0000259" key="7">
    <source>
        <dbReference type="Pfam" id="PF10277"/>
    </source>
</evidence>
<keyword evidence="9" id="KW-1185">Reference proteome</keyword>
<protein>
    <submittedName>
        <fullName evidence="8">Transmembrane protein 150A-like</fullName>
    </submittedName>
</protein>
<evidence type="ECO:0000256" key="1">
    <source>
        <dbReference type="ARBA" id="ARBA00004127"/>
    </source>
</evidence>
<sequence>MSKTVITIEEWLYVVTCLKASFAYLSKNVARLVEETVNRYGLALSFNHVCSLNNWEYRNSCLPNETGVCCTMDNIPTVRNSVHSLLSKIAMILGCVVSVGAFMAGNCNPAELVLLHYLGAAVSFVFVCLYMTILTSLTSKCMLTGCERVLYPLRITSSFIQISATILYGIFFIQESYFYKHIAAVFEWFLCVNLELYELSYTVEFYFFSSSMLSVLLSKKDEEKPLILA</sequence>
<evidence type="ECO:0000256" key="4">
    <source>
        <dbReference type="ARBA" id="ARBA00022989"/>
    </source>
</evidence>
<name>A0A498MSY5_LABRO</name>
<dbReference type="InterPro" id="IPR019402">
    <property type="entry name" value="CWH43_N"/>
</dbReference>
<dbReference type="InterPro" id="IPR050911">
    <property type="entry name" value="DRAM/TMEM150_Autophagy_Mod"/>
</dbReference>
<gene>
    <name evidence="8" type="ORF">ROHU_021969</name>
</gene>
<feature type="transmembrane region" description="Helical" evidence="6">
    <location>
        <begin position="85"/>
        <end position="105"/>
    </location>
</feature>
<evidence type="ECO:0000256" key="3">
    <source>
        <dbReference type="ARBA" id="ARBA00022692"/>
    </source>
</evidence>
<dbReference type="GO" id="GO:0005886">
    <property type="term" value="C:plasma membrane"/>
    <property type="evidence" value="ECO:0007669"/>
    <property type="project" value="TreeGrafter"/>
</dbReference>
<keyword evidence="3 6" id="KW-0812">Transmembrane</keyword>
<feature type="transmembrane region" description="Helical" evidence="6">
    <location>
        <begin position="158"/>
        <end position="179"/>
    </location>
</feature>
<keyword evidence="4 6" id="KW-1133">Transmembrane helix</keyword>
<evidence type="ECO:0000313" key="8">
    <source>
        <dbReference type="EMBL" id="RXN24829.1"/>
    </source>
</evidence>
<dbReference type="GO" id="GO:0072659">
    <property type="term" value="P:protein localization to plasma membrane"/>
    <property type="evidence" value="ECO:0007669"/>
    <property type="project" value="TreeGrafter"/>
</dbReference>
<dbReference type="GO" id="GO:0012505">
    <property type="term" value="C:endomembrane system"/>
    <property type="evidence" value="ECO:0007669"/>
    <property type="project" value="UniProtKB-SubCell"/>
</dbReference>